<dbReference type="InterPro" id="IPR043128">
    <property type="entry name" value="Rev_trsase/Diguanyl_cyclase"/>
</dbReference>
<dbReference type="InterPro" id="IPR041373">
    <property type="entry name" value="RT_RNaseH"/>
</dbReference>
<evidence type="ECO:0000259" key="8">
    <source>
        <dbReference type="Pfam" id="PF17917"/>
    </source>
</evidence>
<gene>
    <name evidence="10" type="ORF">Tco_1090888</name>
</gene>
<dbReference type="InterPro" id="IPR000477">
    <property type="entry name" value="RT_dom"/>
</dbReference>
<dbReference type="InterPro" id="IPR001969">
    <property type="entry name" value="Aspartic_peptidase_AS"/>
</dbReference>
<dbReference type="CDD" id="cd00303">
    <property type="entry name" value="retropepsin_like"/>
    <property type="match status" value="1"/>
</dbReference>
<feature type="domain" description="Reverse transcriptase" evidence="7">
    <location>
        <begin position="153"/>
        <end position="284"/>
    </location>
</feature>
<evidence type="ECO:0000259" key="7">
    <source>
        <dbReference type="Pfam" id="PF00078"/>
    </source>
</evidence>
<keyword evidence="11" id="KW-1185">Reference proteome</keyword>
<sequence length="603" mass="69003">MITTNSRIEAKKPLGLMLPPQLKTVGILETFPYVNDAPYITQDLALSSVRLVTRWATRPGTAKTKGQLLEATYNQCQVLFDSGADKSFVSISLASMLNIPPITLDTTYNIEMADGNLVGTNTIIQGCTLILLNQPFEIDLMPIKLGSFDVVIGSSVYSKINLRSSYHQLRVRDEDIPKTAFRTWYGHYEFQVMPFGLTNAPAVLMDLMNYVCKPCLDKFIIVFIDDILIYSHNKEEHEYHLRTILELLKKEKFQGIHVDPTKIEAVKDWASPATPTEICQFLGLVGYYRRFIEASILALPEGNDDFIIYCDASLQGLGAVLMQKEKVIAYASRQLKPHEKNYTTHNLELGALVFALKIWRQYLYGTKCTVFTDHKSLQHFLDKKELNMRQCRWLELLVDYDCEILYHPRKVNAVADALSHKEQIKPSRVRALVMTLHPNLPSQILEAQTEAFKEENLEAKNLRGIHKSFEVCSSPSKRQIVWKPLQVARIGKWIYAKSKMRKPLEFQVKDRVMLKVSHWKGVTDVERKGKLNPRYIGTIKILDRSASSGIQIELPKELSNVHSTFYVSNLKKCISDESFIIPMEELRLNDKLNFVEEPVEIID</sequence>
<evidence type="ECO:0000256" key="4">
    <source>
        <dbReference type="ARBA" id="ARBA00022759"/>
    </source>
</evidence>
<dbReference type="Gene3D" id="3.10.10.10">
    <property type="entry name" value="HIV Type 1 Reverse Transcriptase, subunit A, domain 1"/>
    <property type="match status" value="1"/>
</dbReference>
<organism evidence="10 11">
    <name type="scientific">Tanacetum coccineum</name>
    <dbReference type="NCBI Taxonomy" id="301880"/>
    <lineage>
        <taxon>Eukaryota</taxon>
        <taxon>Viridiplantae</taxon>
        <taxon>Streptophyta</taxon>
        <taxon>Embryophyta</taxon>
        <taxon>Tracheophyta</taxon>
        <taxon>Spermatophyta</taxon>
        <taxon>Magnoliopsida</taxon>
        <taxon>eudicotyledons</taxon>
        <taxon>Gunneridae</taxon>
        <taxon>Pentapetalae</taxon>
        <taxon>asterids</taxon>
        <taxon>campanulids</taxon>
        <taxon>Asterales</taxon>
        <taxon>Asteraceae</taxon>
        <taxon>Asteroideae</taxon>
        <taxon>Anthemideae</taxon>
        <taxon>Anthemidinae</taxon>
        <taxon>Tanacetum</taxon>
    </lineage>
</organism>
<evidence type="ECO:0000256" key="3">
    <source>
        <dbReference type="ARBA" id="ARBA00022722"/>
    </source>
</evidence>
<evidence type="ECO:0000313" key="10">
    <source>
        <dbReference type="EMBL" id="GJT95370.1"/>
    </source>
</evidence>
<dbReference type="EMBL" id="BQNB010020381">
    <property type="protein sequence ID" value="GJT95370.1"/>
    <property type="molecule type" value="Genomic_DNA"/>
</dbReference>
<dbReference type="Pfam" id="PF17917">
    <property type="entry name" value="RT_RNaseH"/>
    <property type="match status" value="1"/>
</dbReference>
<comment type="caution">
    <text evidence="10">The sequence shown here is derived from an EMBL/GenBank/DDBJ whole genome shotgun (WGS) entry which is preliminary data.</text>
</comment>
<dbReference type="Pfam" id="PF00078">
    <property type="entry name" value="RVT_1"/>
    <property type="match status" value="1"/>
</dbReference>
<proteinExistence type="predicted"/>
<dbReference type="Gene3D" id="3.30.70.270">
    <property type="match status" value="2"/>
</dbReference>
<dbReference type="Proteomes" id="UP001151760">
    <property type="component" value="Unassembled WGS sequence"/>
</dbReference>
<evidence type="ECO:0000256" key="5">
    <source>
        <dbReference type="ARBA" id="ARBA00022801"/>
    </source>
</evidence>
<feature type="domain" description="Reverse transcriptase RNase H-like" evidence="8">
    <location>
        <begin position="304"/>
        <end position="400"/>
    </location>
</feature>
<accession>A0ABQ5I6U9</accession>
<dbReference type="Gene3D" id="3.10.20.370">
    <property type="match status" value="1"/>
</dbReference>
<evidence type="ECO:0000256" key="1">
    <source>
        <dbReference type="ARBA" id="ARBA00022679"/>
    </source>
</evidence>
<protein>
    <submittedName>
        <fullName evidence="10">Reverse transcriptase domain-containing protein</fullName>
    </submittedName>
</protein>
<keyword evidence="6 10" id="KW-0695">RNA-directed DNA polymerase</keyword>
<evidence type="ECO:0000259" key="9">
    <source>
        <dbReference type="Pfam" id="PF24626"/>
    </source>
</evidence>
<dbReference type="PANTHER" id="PTHR34072:SF52">
    <property type="entry name" value="RIBONUCLEASE H"/>
    <property type="match status" value="1"/>
</dbReference>
<dbReference type="CDD" id="cd09274">
    <property type="entry name" value="RNase_HI_RT_Ty3"/>
    <property type="match status" value="1"/>
</dbReference>
<dbReference type="PROSITE" id="PS00141">
    <property type="entry name" value="ASP_PROTEASE"/>
    <property type="match status" value="1"/>
</dbReference>
<evidence type="ECO:0000313" key="11">
    <source>
        <dbReference type="Proteomes" id="UP001151760"/>
    </source>
</evidence>
<dbReference type="SUPFAM" id="SSF56672">
    <property type="entry name" value="DNA/RNA polymerases"/>
    <property type="match status" value="1"/>
</dbReference>
<dbReference type="InterPro" id="IPR056924">
    <property type="entry name" value="SH3_Tf2-1"/>
</dbReference>
<dbReference type="Pfam" id="PF24626">
    <property type="entry name" value="SH3_Tf2-1"/>
    <property type="match status" value="1"/>
</dbReference>
<name>A0ABQ5I6U9_9ASTR</name>
<reference evidence="10" key="1">
    <citation type="journal article" date="2022" name="Int. J. Mol. Sci.">
        <title>Draft Genome of Tanacetum Coccineum: Genomic Comparison of Closely Related Tanacetum-Family Plants.</title>
        <authorList>
            <person name="Yamashiro T."/>
            <person name="Shiraishi A."/>
            <person name="Nakayama K."/>
            <person name="Satake H."/>
        </authorList>
    </citation>
    <scope>NUCLEOTIDE SEQUENCE</scope>
</reference>
<dbReference type="GO" id="GO:0003964">
    <property type="term" value="F:RNA-directed DNA polymerase activity"/>
    <property type="evidence" value="ECO:0007669"/>
    <property type="project" value="UniProtKB-KW"/>
</dbReference>
<keyword evidence="3" id="KW-0540">Nuclease</keyword>
<dbReference type="InterPro" id="IPR043502">
    <property type="entry name" value="DNA/RNA_pol_sf"/>
</dbReference>
<evidence type="ECO:0000256" key="2">
    <source>
        <dbReference type="ARBA" id="ARBA00022695"/>
    </source>
</evidence>
<feature type="domain" description="Tf2-1-like SH3-like" evidence="9">
    <location>
        <begin position="510"/>
        <end position="573"/>
    </location>
</feature>
<keyword evidence="2" id="KW-0548">Nucleotidyltransferase</keyword>
<evidence type="ECO:0000256" key="6">
    <source>
        <dbReference type="ARBA" id="ARBA00022918"/>
    </source>
</evidence>
<dbReference type="CDD" id="cd01647">
    <property type="entry name" value="RT_LTR"/>
    <property type="match status" value="1"/>
</dbReference>
<reference evidence="10" key="2">
    <citation type="submission" date="2022-01" db="EMBL/GenBank/DDBJ databases">
        <authorList>
            <person name="Yamashiro T."/>
            <person name="Shiraishi A."/>
            <person name="Satake H."/>
            <person name="Nakayama K."/>
        </authorList>
    </citation>
    <scope>NUCLEOTIDE SEQUENCE</scope>
</reference>
<keyword evidence="1" id="KW-0808">Transferase</keyword>
<keyword evidence="4" id="KW-0255">Endonuclease</keyword>
<dbReference type="PANTHER" id="PTHR34072">
    <property type="entry name" value="ENZYMATIC POLYPROTEIN-RELATED"/>
    <property type="match status" value="1"/>
</dbReference>
<keyword evidence="5" id="KW-0378">Hydrolase</keyword>